<organism evidence="1 2">
    <name type="scientific">Aphanomyces euteiches</name>
    <dbReference type="NCBI Taxonomy" id="100861"/>
    <lineage>
        <taxon>Eukaryota</taxon>
        <taxon>Sar</taxon>
        <taxon>Stramenopiles</taxon>
        <taxon>Oomycota</taxon>
        <taxon>Saprolegniomycetes</taxon>
        <taxon>Saprolegniales</taxon>
        <taxon>Verrucalvaceae</taxon>
        <taxon>Aphanomyces</taxon>
    </lineage>
</organism>
<dbReference type="EMBL" id="VJMJ01000210">
    <property type="protein sequence ID" value="KAF0726675.1"/>
    <property type="molecule type" value="Genomic_DNA"/>
</dbReference>
<comment type="caution">
    <text evidence="1">The sequence shown here is derived from an EMBL/GenBank/DDBJ whole genome shotgun (WGS) entry which is preliminary data.</text>
</comment>
<keyword evidence="2" id="KW-1185">Reference proteome</keyword>
<dbReference type="AlphaFoldDB" id="A0A6G0WHK0"/>
<reference evidence="1 2" key="1">
    <citation type="submission" date="2019-07" db="EMBL/GenBank/DDBJ databases">
        <title>Genomics analysis of Aphanomyces spp. identifies a new class of oomycete effector associated with host adaptation.</title>
        <authorList>
            <person name="Gaulin E."/>
        </authorList>
    </citation>
    <scope>NUCLEOTIDE SEQUENCE [LARGE SCALE GENOMIC DNA]</scope>
    <source>
        <strain evidence="1 2">ATCC 201684</strain>
    </source>
</reference>
<dbReference type="Proteomes" id="UP000481153">
    <property type="component" value="Unassembled WGS sequence"/>
</dbReference>
<evidence type="ECO:0000313" key="1">
    <source>
        <dbReference type="EMBL" id="KAF0726675.1"/>
    </source>
</evidence>
<proteinExistence type="predicted"/>
<evidence type="ECO:0000313" key="2">
    <source>
        <dbReference type="Proteomes" id="UP000481153"/>
    </source>
</evidence>
<accession>A0A6G0WHK0</accession>
<protein>
    <submittedName>
        <fullName evidence="1">Uncharacterized protein</fullName>
    </submittedName>
</protein>
<gene>
    <name evidence="1" type="ORF">Ae201684_015075</name>
</gene>
<sequence length="236" mass="25808">METDERIRRATTAVAIGSISVLIPEIPTQASGVPSPCTSFTTKMTNMEPTFDMKHGDNQPRQPTRHLRRRAPHEHTFQNTQVYPLHNVAADSSSIQQHPHCLEAAFYYSPEPQMDWTLSSSTEVLAPLDVVDTTLTISSPAVGESASAATNVPKTWPLSAITTERLIAHAGLKEVLAPMTCEHSLVSPSTPRRGRHPLGIIISRTLVHSTIAAPCLCALARPCTRLESLQWLKCCS</sequence>
<name>A0A6G0WHK0_9STRA</name>